<gene>
    <name evidence="1" type="ORF">FIV42_25495</name>
</gene>
<dbReference type="Proteomes" id="UP000315995">
    <property type="component" value="Chromosome"/>
</dbReference>
<name>A0A4Y6Q082_PERCE</name>
<evidence type="ECO:0000313" key="1">
    <source>
        <dbReference type="EMBL" id="QDG53974.1"/>
    </source>
</evidence>
<evidence type="ECO:0000313" key="2">
    <source>
        <dbReference type="Proteomes" id="UP000315995"/>
    </source>
</evidence>
<dbReference type="EMBL" id="CP041186">
    <property type="protein sequence ID" value="QDG53974.1"/>
    <property type="molecule type" value="Genomic_DNA"/>
</dbReference>
<reference evidence="1 2" key="1">
    <citation type="submission" date="2019-06" db="EMBL/GenBank/DDBJ databases">
        <title>Persicimonas caeni gen. nov., sp. nov., a predatory bacterium isolated from solar saltern.</title>
        <authorList>
            <person name="Wang S."/>
        </authorList>
    </citation>
    <scope>NUCLEOTIDE SEQUENCE [LARGE SCALE GENOMIC DNA]</scope>
    <source>
        <strain evidence="1 2">YN101</strain>
    </source>
</reference>
<dbReference type="OrthoDB" id="9982561at2"/>
<sequence>MSPPEILYQAIVSTYESREIPVALSSDKFLIVTSEYESVGPNLRRRLASRVVRAAPGAMGLKVTTQWERRTKIDGEERWQPIDTVELRKRGKADELDLARAIEQRFESWKAQWKEGQDSEASASP</sequence>
<dbReference type="RefSeq" id="WP_141200424.1">
    <property type="nucleotide sequence ID" value="NZ_CP041186.1"/>
</dbReference>
<dbReference type="AlphaFoldDB" id="A0A4Y6Q082"/>
<accession>A0A4Y6Q082</accession>
<organism evidence="1 2">
    <name type="scientific">Persicimonas caeni</name>
    <dbReference type="NCBI Taxonomy" id="2292766"/>
    <lineage>
        <taxon>Bacteria</taxon>
        <taxon>Deltaproteobacteria</taxon>
        <taxon>Bradymonadales</taxon>
        <taxon>Bradymonadaceae</taxon>
        <taxon>Persicimonas</taxon>
    </lineage>
</organism>
<accession>A0A5B8YBD8</accession>
<protein>
    <submittedName>
        <fullName evidence="1">Uncharacterized protein</fullName>
    </submittedName>
</protein>
<keyword evidence="2" id="KW-1185">Reference proteome</keyword>
<proteinExistence type="predicted"/>